<name>A0A9D2M3C1_9FIRM</name>
<evidence type="ECO:0000313" key="2">
    <source>
        <dbReference type="EMBL" id="HJB40120.1"/>
    </source>
</evidence>
<accession>A0A9D2M3C1</accession>
<reference evidence="2" key="1">
    <citation type="journal article" date="2021" name="PeerJ">
        <title>Extensive microbial diversity within the chicken gut microbiome revealed by metagenomics and culture.</title>
        <authorList>
            <person name="Gilroy R."/>
            <person name="Ravi A."/>
            <person name="Getino M."/>
            <person name="Pursley I."/>
            <person name="Horton D.L."/>
            <person name="Alikhan N.F."/>
            <person name="Baker D."/>
            <person name="Gharbi K."/>
            <person name="Hall N."/>
            <person name="Watson M."/>
            <person name="Adriaenssens E.M."/>
            <person name="Foster-Nyarko E."/>
            <person name="Jarju S."/>
            <person name="Secka A."/>
            <person name="Antonio M."/>
            <person name="Oren A."/>
            <person name="Chaudhuri R.R."/>
            <person name="La Ragione R."/>
            <person name="Hildebrand F."/>
            <person name="Pallen M.J."/>
        </authorList>
    </citation>
    <scope>NUCLEOTIDE SEQUENCE</scope>
    <source>
        <strain evidence="2">ChiBcec8-14828</strain>
    </source>
</reference>
<dbReference type="EMBL" id="DWYA01000058">
    <property type="protein sequence ID" value="HJB40120.1"/>
    <property type="molecule type" value="Genomic_DNA"/>
</dbReference>
<comment type="caution">
    <text evidence="2">The sequence shown here is derived from an EMBL/GenBank/DDBJ whole genome shotgun (WGS) entry which is preliminary data.</text>
</comment>
<feature type="signal peptide" evidence="1">
    <location>
        <begin position="1"/>
        <end position="20"/>
    </location>
</feature>
<feature type="chain" id="PRO_5038758301" description="DUF5666 domain-containing protein" evidence="1">
    <location>
        <begin position="21"/>
        <end position="419"/>
    </location>
</feature>
<organism evidence="2 3">
    <name type="scientific">Candidatus Ruthenibacterium avium</name>
    <dbReference type="NCBI Taxonomy" id="2838751"/>
    <lineage>
        <taxon>Bacteria</taxon>
        <taxon>Bacillati</taxon>
        <taxon>Bacillota</taxon>
        <taxon>Clostridia</taxon>
        <taxon>Eubacteriales</taxon>
        <taxon>Oscillospiraceae</taxon>
        <taxon>Ruthenibacterium</taxon>
    </lineage>
</organism>
<sequence>MRAKGAAAFLLTLLLCGCMGQEPQPVEEEPVGPPKDAQTASGVVLDITQDTLILRTNAGMEYVLDLGGDEIPPEVEVLNGSFVKIYYDGDLQLEPNHVDVLYIEPDESDEVAAGYQNSTADGRVAALTKDTLELETETGAVYSFSIAQAKQKMNGKLEEGSFVRLTFDGMASDTEKALVKQITELELTGIVASTPVTVQQYDDKTKMLTVETWDGVQGTFSTKQVQCGADAWEDLEWEEAVVYANTDAADDGWYLGKVLKVVPADDARQQMYGVVESFDSEQGVLLLHSMTGETLELSLDEEMVPSEGLDKNDTVCVTYEGWLNGADTREMELTEIEVESKGSKSENSIAGMVWELNEESMTLRTMSGKTLHFTQKAAEQSVPETVAVGNPVRVYFTGWLTGENEEENAVITHVAQLLI</sequence>
<evidence type="ECO:0000313" key="3">
    <source>
        <dbReference type="Proteomes" id="UP000824209"/>
    </source>
</evidence>
<evidence type="ECO:0000256" key="1">
    <source>
        <dbReference type="SAM" id="SignalP"/>
    </source>
</evidence>
<gene>
    <name evidence="2" type="ORF">H9943_06960</name>
</gene>
<proteinExistence type="predicted"/>
<dbReference type="Proteomes" id="UP000824209">
    <property type="component" value="Unassembled WGS sequence"/>
</dbReference>
<evidence type="ECO:0008006" key="4">
    <source>
        <dbReference type="Google" id="ProtNLM"/>
    </source>
</evidence>
<reference evidence="2" key="2">
    <citation type="submission" date="2021-04" db="EMBL/GenBank/DDBJ databases">
        <authorList>
            <person name="Gilroy R."/>
        </authorList>
    </citation>
    <scope>NUCLEOTIDE SEQUENCE</scope>
    <source>
        <strain evidence="2">ChiBcec8-14828</strain>
    </source>
</reference>
<dbReference type="PROSITE" id="PS51257">
    <property type="entry name" value="PROKAR_LIPOPROTEIN"/>
    <property type="match status" value="1"/>
</dbReference>
<dbReference type="AlphaFoldDB" id="A0A9D2M3C1"/>
<protein>
    <recommendedName>
        <fullName evidence="4">DUF5666 domain-containing protein</fullName>
    </recommendedName>
</protein>
<keyword evidence="1" id="KW-0732">Signal</keyword>